<dbReference type="AlphaFoldDB" id="A0A974I559"/>
<sequence length="133" mass="14935">MSDDGRDFFVHGLESKGLKSVDAAGSISFSWPVPYSPWKVSCVSFPFQLLLNVTFCYFKHACDLHFGTWGWPESLIKKHSVPLFFLTLKKCFIPSHPPSNVNQCTAALLSLTAESYREYALALSIQCLQLITL</sequence>
<gene>
    <name evidence="1" type="ORF">XELAEV_18008247mg</name>
</gene>
<proteinExistence type="predicted"/>
<protein>
    <submittedName>
        <fullName evidence="1">Uncharacterized protein</fullName>
    </submittedName>
</protein>
<evidence type="ECO:0000313" key="2">
    <source>
        <dbReference type="Proteomes" id="UP000694892"/>
    </source>
</evidence>
<accession>A0A974I559</accession>
<dbReference type="Proteomes" id="UP000694892">
    <property type="component" value="Chromosome 1L"/>
</dbReference>
<evidence type="ECO:0000313" key="1">
    <source>
        <dbReference type="EMBL" id="OCU02483.1"/>
    </source>
</evidence>
<name>A0A974I559_XENLA</name>
<reference evidence="2" key="1">
    <citation type="journal article" date="2016" name="Nature">
        <title>Genome evolution in the allotetraploid frog Xenopus laevis.</title>
        <authorList>
            <person name="Session A.M."/>
            <person name="Uno Y."/>
            <person name="Kwon T."/>
            <person name="Chapman J.A."/>
            <person name="Toyoda A."/>
            <person name="Takahashi S."/>
            <person name="Fukui A."/>
            <person name="Hikosaka A."/>
            <person name="Suzuki A."/>
            <person name="Kondo M."/>
            <person name="van Heeringen S.J."/>
            <person name="Quigley I."/>
            <person name="Heinz S."/>
            <person name="Ogino H."/>
            <person name="Ochi H."/>
            <person name="Hellsten U."/>
            <person name="Lyons J.B."/>
            <person name="Simakov O."/>
            <person name="Putnam N."/>
            <person name="Stites J."/>
            <person name="Kuroki Y."/>
            <person name="Tanaka T."/>
            <person name="Michiue T."/>
            <person name="Watanabe M."/>
            <person name="Bogdanovic O."/>
            <person name="Lister R."/>
            <person name="Georgiou G."/>
            <person name="Paranjpe S.S."/>
            <person name="van Kruijsbergen I."/>
            <person name="Shu S."/>
            <person name="Carlson J."/>
            <person name="Kinoshita T."/>
            <person name="Ohta Y."/>
            <person name="Mawaribuchi S."/>
            <person name="Jenkins J."/>
            <person name="Grimwood J."/>
            <person name="Schmutz J."/>
            <person name="Mitros T."/>
            <person name="Mozaffari S.V."/>
            <person name="Suzuki Y."/>
            <person name="Haramoto Y."/>
            <person name="Yamamoto T.S."/>
            <person name="Takagi C."/>
            <person name="Heald R."/>
            <person name="Miller K."/>
            <person name="Haudenschild C."/>
            <person name="Kitzman J."/>
            <person name="Nakayama T."/>
            <person name="Izutsu Y."/>
            <person name="Robert J."/>
            <person name="Fortriede J."/>
            <person name="Burns K."/>
            <person name="Lotay V."/>
            <person name="Karimi K."/>
            <person name="Yasuoka Y."/>
            <person name="Dichmann D.S."/>
            <person name="Flajnik M.F."/>
            <person name="Houston D.W."/>
            <person name="Shendure J."/>
            <person name="DuPasquier L."/>
            <person name="Vize P.D."/>
            <person name="Zorn A.M."/>
            <person name="Ito M."/>
            <person name="Marcotte E.M."/>
            <person name="Wallingford J.B."/>
            <person name="Ito Y."/>
            <person name="Asashima M."/>
            <person name="Ueno N."/>
            <person name="Matsuda Y."/>
            <person name="Veenstra G.J."/>
            <person name="Fujiyama A."/>
            <person name="Harland R.M."/>
            <person name="Taira M."/>
            <person name="Rokhsar D.S."/>
        </authorList>
    </citation>
    <scope>NUCLEOTIDE SEQUENCE [LARGE SCALE GENOMIC DNA]</scope>
    <source>
        <strain evidence="2">J</strain>
    </source>
</reference>
<organism evidence="1 2">
    <name type="scientific">Xenopus laevis</name>
    <name type="common">African clawed frog</name>
    <dbReference type="NCBI Taxonomy" id="8355"/>
    <lineage>
        <taxon>Eukaryota</taxon>
        <taxon>Metazoa</taxon>
        <taxon>Chordata</taxon>
        <taxon>Craniata</taxon>
        <taxon>Vertebrata</taxon>
        <taxon>Euteleostomi</taxon>
        <taxon>Amphibia</taxon>
        <taxon>Batrachia</taxon>
        <taxon>Anura</taxon>
        <taxon>Pipoidea</taxon>
        <taxon>Pipidae</taxon>
        <taxon>Xenopodinae</taxon>
        <taxon>Xenopus</taxon>
        <taxon>Xenopus</taxon>
    </lineage>
</organism>
<dbReference type="EMBL" id="CM004466">
    <property type="protein sequence ID" value="OCU02483.1"/>
    <property type="molecule type" value="Genomic_DNA"/>
</dbReference>